<dbReference type="SUPFAM" id="SSF54849">
    <property type="entry name" value="GroEL-intermediate domain like"/>
    <property type="match status" value="1"/>
</dbReference>
<name>A0A0C2N2Z5_THEKT</name>
<dbReference type="PRINTS" id="PR00304">
    <property type="entry name" value="TCOMPLEXTCP1"/>
</dbReference>
<evidence type="ECO:0000256" key="2">
    <source>
        <dbReference type="ARBA" id="ARBA00008020"/>
    </source>
</evidence>
<dbReference type="InterPro" id="IPR012722">
    <property type="entry name" value="Chap_CCT_zeta"/>
</dbReference>
<sequence length="535" mass="57638">MSSISLINPKADLARAQVSLQINTSAARGLQDVLSSNLGPRGTMKMLVSGGGEIKITKDGCILLCEMQIQHPTASLISRLASAQDDIVGDGTTSAVLLVGELLKQAEILTGEGMHPSLISSGYSLARDKCLQILNGYGHKISENNREALLNVARTSLDTKLNKLLVPLLSDVVVDAVMAIKVPGSETDLHMIEIMEMLHRRDVDTRLVRGLVLDHGGRHPSMPKSVKNAYILTCNVSFEYEKTEVNSGFFYKTAQERLDMVAGERKFTDDRVKAVIELKKKMCEGTDKNFVVITQKGIDPCSLSMFAEAGILALRRAKRRNMERLVLACGGTAINSLEDLTAEVLGFAGSVYEYHIGDDKFTFVEDVPRSGSITVLINGPTRHSVAQIKDALRDGLRAVNNALVDGCCLPGAGAVEIALREELISYAKTLSGKEQLGVIAFANALLVIPRTLSKNAGLDPQDTIVKLTAEYSKCKIPVGVNLETGLPIDPIACGIFDNLAAKRQIIVGATSISSNLLLVDEIIRAGVSTTKEKQG</sequence>
<dbReference type="GO" id="GO:0005524">
    <property type="term" value="F:ATP binding"/>
    <property type="evidence" value="ECO:0007669"/>
    <property type="project" value="UniProtKB-KW"/>
</dbReference>
<dbReference type="PANTHER" id="PTHR11353">
    <property type="entry name" value="CHAPERONIN"/>
    <property type="match status" value="1"/>
</dbReference>
<reference evidence="8 9" key="1">
    <citation type="journal article" date="2014" name="Genome Biol. Evol.">
        <title>The genome of the myxosporean Thelohanellus kitauei shows adaptations to nutrient acquisition within its fish host.</title>
        <authorList>
            <person name="Yang Y."/>
            <person name="Xiong J."/>
            <person name="Zhou Z."/>
            <person name="Huo F."/>
            <person name="Miao W."/>
            <person name="Ran C."/>
            <person name="Liu Y."/>
            <person name="Zhang J."/>
            <person name="Feng J."/>
            <person name="Wang M."/>
            <person name="Wang M."/>
            <person name="Wang L."/>
            <person name="Yao B."/>
        </authorList>
    </citation>
    <scope>NUCLEOTIDE SEQUENCE [LARGE SCALE GENOMIC DNA]</scope>
    <source>
        <strain evidence="8">Wuqing</strain>
    </source>
</reference>
<dbReference type="SUPFAM" id="SSF48592">
    <property type="entry name" value="GroEL equatorial domain-like"/>
    <property type="match status" value="1"/>
</dbReference>
<dbReference type="Gene3D" id="3.50.7.10">
    <property type="entry name" value="GroEL"/>
    <property type="match status" value="1"/>
</dbReference>
<keyword evidence="3" id="KW-0963">Cytoplasm</keyword>
<dbReference type="InterPro" id="IPR027410">
    <property type="entry name" value="TCP-1-like_intermed_sf"/>
</dbReference>
<dbReference type="Gene3D" id="3.30.260.10">
    <property type="entry name" value="TCP-1-like chaperonin intermediate domain"/>
    <property type="match status" value="1"/>
</dbReference>
<keyword evidence="6 7" id="KW-0143">Chaperone</keyword>
<dbReference type="GO" id="GO:0140662">
    <property type="term" value="F:ATP-dependent protein folding chaperone"/>
    <property type="evidence" value="ECO:0007669"/>
    <property type="project" value="InterPro"/>
</dbReference>
<protein>
    <submittedName>
        <fullName evidence="8">T-complex protein 1 subunit zeta</fullName>
    </submittedName>
</protein>
<keyword evidence="9" id="KW-1185">Reference proteome</keyword>
<dbReference type="Gene3D" id="1.10.560.10">
    <property type="entry name" value="GroEL-like equatorial domain"/>
    <property type="match status" value="1"/>
</dbReference>
<evidence type="ECO:0000256" key="3">
    <source>
        <dbReference type="ARBA" id="ARBA00022490"/>
    </source>
</evidence>
<keyword evidence="5 7" id="KW-0067">ATP-binding</keyword>
<dbReference type="InterPro" id="IPR017998">
    <property type="entry name" value="Chaperone_TCP-1"/>
</dbReference>
<dbReference type="PROSITE" id="PS00995">
    <property type="entry name" value="TCP1_3"/>
    <property type="match status" value="1"/>
</dbReference>
<dbReference type="Pfam" id="PF00118">
    <property type="entry name" value="Cpn60_TCP1"/>
    <property type="match status" value="1"/>
</dbReference>
<comment type="subcellular location">
    <subcellularLocation>
        <location evidence="1">Cytoplasm</location>
    </subcellularLocation>
</comment>
<dbReference type="NCBIfam" id="TIGR02347">
    <property type="entry name" value="chap_CCT_zeta"/>
    <property type="match status" value="1"/>
</dbReference>
<dbReference type="OrthoDB" id="10052040at2759"/>
<dbReference type="OMA" id="LHPRIMT"/>
<dbReference type="EMBL" id="JWZT01002875">
    <property type="protein sequence ID" value="KII68267.1"/>
    <property type="molecule type" value="Genomic_DNA"/>
</dbReference>
<dbReference type="FunFam" id="1.10.560.10:FF:000038">
    <property type="entry name" value="Chaperonin containing TCP1 subunit 6B"/>
    <property type="match status" value="1"/>
</dbReference>
<evidence type="ECO:0000256" key="5">
    <source>
        <dbReference type="ARBA" id="ARBA00022840"/>
    </source>
</evidence>
<dbReference type="InterPro" id="IPR002194">
    <property type="entry name" value="Chaperonin_TCP-1_CS"/>
</dbReference>
<dbReference type="GO" id="GO:0005737">
    <property type="term" value="C:cytoplasm"/>
    <property type="evidence" value="ECO:0007669"/>
    <property type="project" value="UniProtKB-SubCell"/>
</dbReference>
<dbReference type="InterPro" id="IPR027413">
    <property type="entry name" value="GROEL-like_equatorial_sf"/>
</dbReference>
<evidence type="ECO:0000313" key="8">
    <source>
        <dbReference type="EMBL" id="KII68267.1"/>
    </source>
</evidence>
<dbReference type="Proteomes" id="UP000031668">
    <property type="component" value="Unassembled WGS sequence"/>
</dbReference>
<dbReference type="FunFam" id="3.50.7.10:FF:000004">
    <property type="entry name" value="T-complex protein 1 subunit zeta"/>
    <property type="match status" value="1"/>
</dbReference>
<dbReference type="InterPro" id="IPR053374">
    <property type="entry name" value="TCP-1_chaperonin"/>
</dbReference>
<evidence type="ECO:0000256" key="6">
    <source>
        <dbReference type="ARBA" id="ARBA00023186"/>
    </source>
</evidence>
<keyword evidence="4 7" id="KW-0547">Nucleotide-binding</keyword>
<gene>
    <name evidence="8" type="ORF">RF11_08141</name>
</gene>
<dbReference type="FunFam" id="1.10.560.10:FF:000058">
    <property type="entry name" value="T-complex protein 1 subunit zeta"/>
    <property type="match status" value="1"/>
</dbReference>
<accession>A0A0C2N2Z5</accession>
<comment type="similarity">
    <text evidence="2 7">Belongs to the TCP-1 chaperonin family.</text>
</comment>
<dbReference type="GO" id="GO:0051082">
    <property type="term" value="F:unfolded protein binding"/>
    <property type="evidence" value="ECO:0007669"/>
    <property type="project" value="InterPro"/>
</dbReference>
<organism evidence="8 9">
    <name type="scientific">Thelohanellus kitauei</name>
    <name type="common">Myxosporean</name>
    <dbReference type="NCBI Taxonomy" id="669202"/>
    <lineage>
        <taxon>Eukaryota</taxon>
        <taxon>Metazoa</taxon>
        <taxon>Cnidaria</taxon>
        <taxon>Myxozoa</taxon>
        <taxon>Myxosporea</taxon>
        <taxon>Bivalvulida</taxon>
        <taxon>Platysporina</taxon>
        <taxon>Myxobolidae</taxon>
        <taxon>Thelohanellus</taxon>
    </lineage>
</organism>
<evidence type="ECO:0000256" key="4">
    <source>
        <dbReference type="ARBA" id="ARBA00022741"/>
    </source>
</evidence>
<comment type="caution">
    <text evidence="8">The sequence shown here is derived from an EMBL/GenBank/DDBJ whole genome shotgun (WGS) entry which is preliminary data.</text>
</comment>
<evidence type="ECO:0000256" key="7">
    <source>
        <dbReference type="RuleBase" id="RU004187"/>
    </source>
</evidence>
<dbReference type="InterPro" id="IPR002423">
    <property type="entry name" value="Cpn60/GroEL/TCP-1"/>
</dbReference>
<proteinExistence type="inferred from homology"/>
<dbReference type="CDD" id="cd03342">
    <property type="entry name" value="TCP1_zeta"/>
    <property type="match status" value="1"/>
</dbReference>
<evidence type="ECO:0000256" key="1">
    <source>
        <dbReference type="ARBA" id="ARBA00004496"/>
    </source>
</evidence>
<dbReference type="GO" id="GO:0016887">
    <property type="term" value="F:ATP hydrolysis activity"/>
    <property type="evidence" value="ECO:0007669"/>
    <property type="project" value="InterPro"/>
</dbReference>
<evidence type="ECO:0000313" key="9">
    <source>
        <dbReference type="Proteomes" id="UP000031668"/>
    </source>
</evidence>
<dbReference type="NCBIfam" id="NF041083">
    <property type="entry name" value="thermosome_beta"/>
    <property type="match status" value="1"/>
</dbReference>
<dbReference type="AlphaFoldDB" id="A0A0C2N2Z5"/>
<dbReference type="InterPro" id="IPR027409">
    <property type="entry name" value="GroEL-like_apical_dom_sf"/>
</dbReference>
<dbReference type="SUPFAM" id="SSF52029">
    <property type="entry name" value="GroEL apical domain-like"/>
    <property type="match status" value="1"/>
</dbReference>